<evidence type="ECO:0000259" key="12">
    <source>
        <dbReference type="PROSITE" id="PS51384"/>
    </source>
</evidence>
<evidence type="ECO:0000256" key="2">
    <source>
        <dbReference type="ARBA" id="ARBA00006278"/>
    </source>
</evidence>
<evidence type="ECO:0000256" key="5">
    <source>
        <dbReference type="ARBA" id="ARBA00022982"/>
    </source>
</evidence>
<proteinExistence type="inferred from homology"/>
<dbReference type="GO" id="GO:0015677">
    <property type="term" value="P:copper ion import"/>
    <property type="evidence" value="ECO:0007669"/>
    <property type="project" value="TreeGrafter"/>
</dbReference>
<dbReference type="GO" id="GO:0000293">
    <property type="term" value="F:ferric-chelate reductase activity"/>
    <property type="evidence" value="ECO:0007669"/>
    <property type="project" value="UniProtKB-ARBA"/>
</dbReference>
<feature type="transmembrane region" description="Helical" evidence="11">
    <location>
        <begin position="223"/>
        <end position="244"/>
    </location>
</feature>
<dbReference type="InterPro" id="IPR013112">
    <property type="entry name" value="FAD-bd_8"/>
</dbReference>
<keyword evidence="9 11" id="KW-0472">Membrane</keyword>
<comment type="subcellular location">
    <subcellularLocation>
        <location evidence="1">Membrane</location>
        <topology evidence="1">Multi-pass membrane protein</topology>
    </subcellularLocation>
</comment>
<dbReference type="SFLD" id="SFLDS00052">
    <property type="entry name" value="Ferric_Reductase_Domain"/>
    <property type="match status" value="1"/>
</dbReference>
<feature type="domain" description="FAD-binding FR-type" evidence="12">
    <location>
        <begin position="61"/>
        <end position="216"/>
    </location>
</feature>
<dbReference type="PANTHER" id="PTHR32361">
    <property type="entry name" value="FERRIC/CUPRIC REDUCTASE TRANSMEMBRANE COMPONENT"/>
    <property type="match status" value="1"/>
</dbReference>
<dbReference type="InterPro" id="IPR013121">
    <property type="entry name" value="Fe_red_NAD-bd_6"/>
</dbReference>
<evidence type="ECO:0000256" key="7">
    <source>
        <dbReference type="ARBA" id="ARBA00023002"/>
    </source>
</evidence>
<dbReference type="OrthoDB" id="3944240at2759"/>
<keyword evidence="3" id="KW-0813">Transport</keyword>
<dbReference type="GO" id="GO:0005886">
    <property type="term" value="C:plasma membrane"/>
    <property type="evidence" value="ECO:0007669"/>
    <property type="project" value="TreeGrafter"/>
</dbReference>
<dbReference type="SFLD" id="SFLDG01168">
    <property type="entry name" value="Ferric_reductase_subgroup_(FRE"/>
    <property type="match status" value="1"/>
</dbReference>
<evidence type="ECO:0000256" key="3">
    <source>
        <dbReference type="ARBA" id="ARBA00022448"/>
    </source>
</evidence>
<feature type="transmembrane region" description="Helical" evidence="11">
    <location>
        <begin position="59"/>
        <end position="82"/>
    </location>
</feature>
<dbReference type="GO" id="GO:0006826">
    <property type="term" value="P:iron ion transport"/>
    <property type="evidence" value="ECO:0007669"/>
    <property type="project" value="TreeGrafter"/>
</dbReference>
<keyword evidence="10" id="KW-0325">Glycoprotein</keyword>
<keyword evidence="6 11" id="KW-1133">Transmembrane helix</keyword>
<keyword evidence="4 11" id="KW-0812">Transmembrane</keyword>
<dbReference type="Pfam" id="PF01794">
    <property type="entry name" value="Ferric_reduct"/>
    <property type="match status" value="1"/>
</dbReference>
<dbReference type="STRING" id="56484.A0A1Y2FSM1"/>
<protein>
    <submittedName>
        <fullName evidence="13">Ferric reductase NAD binding domain-domain-containing protein</fullName>
    </submittedName>
</protein>
<evidence type="ECO:0000313" key="14">
    <source>
        <dbReference type="Proteomes" id="UP000193685"/>
    </source>
</evidence>
<evidence type="ECO:0000256" key="9">
    <source>
        <dbReference type="ARBA" id="ARBA00023136"/>
    </source>
</evidence>
<dbReference type="RefSeq" id="XP_040727795.1">
    <property type="nucleotide sequence ID" value="XM_040868564.1"/>
</dbReference>
<reference evidence="13 14" key="1">
    <citation type="submission" date="2016-07" db="EMBL/GenBank/DDBJ databases">
        <title>Pervasive Adenine N6-methylation of Active Genes in Fungi.</title>
        <authorList>
            <consortium name="DOE Joint Genome Institute"/>
            <person name="Mondo S.J."/>
            <person name="Dannebaum R.O."/>
            <person name="Kuo R.C."/>
            <person name="Labutti K."/>
            <person name="Haridas S."/>
            <person name="Kuo A."/>
            <person name="Salamov A."/>
            <person name="Ahrendt S.R."/>
            <person name="Lipzen A."/>
            <person name="Sullivan W."/>
            <person name="Andreopoulos W.B."/>
            <person name="Clum A."/>
            <person name="Lindquist E."/>
            <person name="Daum C."/>
            <person name="Ramamoorthy G.K."/>
            <person name="Gryganskyi A."/>
            <person name="Culley D."/>
            <person name="Magnuson J.K."/>
            <person name="James T.Y."/>
            <person name="O'Malley M.A."/>
            <person name="Stajich J.E."/>
            <person name="Spatafora J.W."/>
            <person name="Visel A."/>
            <person name="Grigoriev I.V."/>
        </authorList>
    </citation>
    <scope>NUCLEOTIDE SEQUENCE [LARGE SCALE GENOMIC DNA]</scope>
    <source>
        <strain evidence="13 14">12-1054</strain>
    </source>
</reference>
<dbReference type="Proteomes" id="UP000193685">
    <property type="component" value="Unassembled WGS sequence"/>
</dbReference>
<evidence type="ECO:0000256" key="6">
    <source>
        <dbReference type="ARBA" id="ARBA00022989"/>
    </source>
</evidence>
<dbReference type="EMBL" id="MCFI01000002">
    <property type="protein sequence ID" value="ORY86939.1"/>
    <property type="molecule type" value="Genomic_DNA"/>
</dbReference>
<organism evidence="13 14">
    <name type="scientific">Protomyces lactucae-debilis</name>
    <dbReference type="NCBI Taxonomy" id="2754530"/>
    <lineage>
        <taxon>Eukaryota</taxon>
        <taxon>Fungi</taxon>
        <taxon>Dikarya</taxon>
        <taxon>Ascomycota</taxon>
        <taxon>Taphrinomycotina</taxon>
        <taxon>Taphrinomycetes</taxon>
        <taxon>Taphrinales</taxon>
        <taxon>Protomycetaceae</taxon>
        <taxon>Protomyces</taxon>
    </lineage>
</organism>
<dbReference type="GO" id="GO:0006879">
    <property type="term" value="P:intracellular iron ion homeostasis"/>
    <property type="evidence" value="ECO:0007669"/>
    <property type="project" value="TreeGrafter"/>
</dbReference>
<keyword evidence="8" id="KW-0406">Ion transport</keyword>
<evidence type="ECO:0000256" key="1">
    <source>
        <dbReference type="ARBA" id="ARBA00004141"/>
    </source>
</evidence>
<feature type="transmembrane region" description="Helical" evidence="11">
    <location>
        <begin position="28"/>
        <end position="47"/>
    </location>
</feature>
<comment type="caution">
    <text evidence="13">The sequence shown here is derived from an EMBL/GenBank/DDBJ whole genome shotgun (WGS) entry which is preliminary data.</text>
</comment>
<evidence type="ECO:0000256" key="8">
    <source>
        <dbReference type="ARBA" id="ARBA00023065"/>
    </source>
</evidence>
<evidence type="ECO:0000256" key="4">
    <source>
        <dbReference type="ARBA" id="ARBA00022692"/>
    </source>
</evidence>
<dbReference type="InterPro" id="IPR017927">
    <property type="entry name" value="FAD-bd_FR_type"/>
</dbReference>
<dbReference type="Pfam" id="PF08030">
    <property type="entry name" value="NAD_binding_6"/>
    <property type="match status" value="1"/>
</dbReference>
<feature type="transmembrane region" description="Helical" evidence="11">
    <location>
        <begin position="88"/>
        <end position="106"/>
    </location>
</feature>
<dbReference type="AlphaFoldDB" id="A0A1Y2FSM1"/>
<dbReference type="Pfam" id="PF08022">
    <property type="entry name" value="FAD_binding_8"/>
    <property type="match status" value="1"/>
</dbReference>
<keyword evidence="14" id="KW-1185">Reference proteome</keyword>
<dbReference type="PANTHER" id="PTHR32361:SF9">
    <property type="entry name" value="FERRIC REDUCTASE TRANSMEMBRANE COMPONENT 3-RELATED"/>
    <property type="match status" value="1"/>
</dbReference>
<keyword evidence="5" id="KW-0249">Electron transport</keyword>
<accession>A0A1Y2FSM1</accession>
<evidence type="ECO:0000256" key="10">
    <source>
        <dbReference type="ARBA" id="ARBA00023180"/>
    </source>
</evidence>
<name>A0A1Y2FSM1_PROLT</name>
<dbReference type="GeneID" id="63785163"/>
<dbReference type="Gene3D" id="3.40.50.80">
    <property type="entry name" value="Nucleotide-binding domain of ferredoxin-NADP reductase (FNR) module"/>
    <property type="match status" value="1"/>
</dbReference>
<dbReference type="OMA" id="FWTEWVR"/>
<dbReference type="PROSITE" id="PS51384">
    <property type="entry name" value="FAD_FR"/>
    <property type="match status" value="1"/>
</dbReference>
<dbReference type="InterPro" id="IPR039261">
    <property type="entry name" value="FNR_nucleotide-bd"/>
</dbReference>
<gene>
    <name evidence="13" type="ORF">BCR37DRAFT_376270</name>
</gene>
<evidence type="ECO:0000256" key="11">
    <source>
        <dbReference type="SAM" id="Phobius"/>
    </source>
</evidence>
<sequence length="439" mass="49330">MLMTTTMHMGYFLREWLYYDVWASQWELLGQAVLIWGVSAWSILIFINATSISFIRNRFYSYWLPVHITSMVALSILVGRHVTPPSRLWLYVVAGLFFLDRSLRIGSRLNCMRSRWTNDGVIIEALPGGAIRVTVPNQSLPFQKPGQWAYLSLYQIGIHSHPFTINSQPKSGKLVFLLRAKHGLTRALHDRTDEQLPPSSTMRYSLEGPYGGMYLPPACFDTVLLVAGGVGASFTMSLLTSLMVDPGCCRRVQVLWMVKEEACLSWFEDQIEEAFRQATKHSIELDVRLHITCDAKWSAEERSKLKTGLSTCACKEVKTSGLDYFGLKGHSTASSLASNEITQYGSLLQSAGQSEQCCCTQKESRREEIQRVCGRPNLQRAILQHLMQDERQGESGIFACGPIAMTRELRTAVVRASDMLAVKKGSGREAVYLHVENQG</sequence>
<evidence type="ECO:0000313" key="13">
    <source>
        <dbReference type="EMBL" id="ORY86939.1"/>
    </source>
</evidence>
<keyword evidence="7" id="KW-0560">Oxidoreductase</keyword>
<dbReference type="InterPro" id="IPR013130">
    <property type="entry name" value="Fe3_Rdtase_TM_dom"/>
</dbReference>
<dbReference type="SUPFAM" id="SSF52343">
    <property type="entry name" value="Ferredoxin reductase-like, C-terminal NADP-linked domain"/>
    <property type="match status" value="1"/>
</dbReference>
<comment type="similarity">
    <text evidence="2">Belongs to the ferric reductase (FRE) family.</text>
</comment>
<dbReference type="InterPro" id="IPR051410">
    <property type="entry name" value="Ferric/Cupric_Reductase"/>
</dbReference>
<dbReference type="CDD" id="cd06186">
    <property type="entry name" value="NOX_Duox_like_FAD_NADP"/>
    <property type="match status" value="1"/>
</dbReference>